<comment type="similarity">
    <text evidence="2">Belongs to the RRP1 family.</text>
</comment>
<evidence type="ECO:0000256" key="2">
    <source>
        <dbReference type="ARBA" id="ARBA00006374"/>
    </source>
</evidence>
<reference evidence="6" key="1">
    <citation type="journal article" date="2007" name="Science">
        <title>Evolutionary and biomedical insights from the rhesus macaque genome.</title>
        <authorList>
            <person name="Gibbs R.A."/>
            <person name="Rogers J."/>
            <person name="Katze M.G."/>
            <person name="Bumgarner R."/>
            <person name="Weinstock G.M."/>
            <person name="Mardis E.R."/>
            <person name="Remington K.A."/>
            <person name="Strausberg R.L."/>
            <person name="Venter J.C."/>
            <person name="Wilson R.K."/>
            <person name="Batzer M.A."/>
            <person name="Bustamante C.D."/>
            <person name="Eichler E.E."/>
            <person name="Hahn M.W."/>
            <person name="Hardison R.C."/>
            <person name="Makova K.D."/>
            <person name="Miller W."/>
            <person name="Milosavljevic A."/>
            <person name="Palermo R.E."/>
            <person name="Siepel A."/>
            <person name="Sikela J.M."/>
            <person name="Attaway T."/>
            <person name="Bell S."/>
            <person name="Bernard K.E."/>
            <person name="Buhay C.J."/>
            <person name="Chandrabose M.N."/>
            <person name="Dao M."/>
            <person name="Davis C."/>
            <person name="Delehaunty K.D."/>
            <person name="Ding Y."/>
            <person name="Dinh H.H."/>
            <person name="Dugan-Rocha S."/>
            <person name="Fulton L.A."/>
            <person name="Gabisi R.A."/>
            <person name="Garner T.T."/>
            <person name="Godfrey J."/>
            <person name="Hawes A.C."/>
            <person name="Hernandez J."/>
            <person name="Hines S."/>
            <person name="Holder M."/>
            <person name="Hume J."/>
            <person name="Jhangiani S.N."/>
            <person name="Joshi V."/>
            <person name="Khan Z.M."/>
            <person name="Kirkness E.F."/>
            <person name="Cree A."/>
            <person name="Fowler R.G."/>
            <person name="Lee S."/>
            <person name="Lewis L.R."/>
            <person name="Li Z."/>
            <person name="Liu Y.-S."/>
            <person name="Moore S.M."/>
            <person name="Muzny D."/>
            <person name="Nazareth L.V."/>
            <person name="Ngo D.N."/>
            <person name="Okwuonu G.O."/>
            <person name="Pai G."/>
            <person name="Parker D."/>
            <person name="Paul H.A."/>
            <person name="Pfannkoch C."/>
            <person name="Pohl C.S."/>
            <person name="Rogers Y.-H.C."/>
            <person name="Ruiz S.J."/>
            <person name="Sabo A."/>
            <person name="Santibanez J."/>
            <person name="Schneider B.W."/>
            <person name="Smith S.M."/>
            <person name="Sodergren E."/>
            <person name="Svatek A.F."/>
            <person name="Utterback T.R."/>
            <person name="Vattathil S."/>
            <person name="Warren W."/>
            <person name="White C.S."/>
            <person name="Chinwalla A.T."/>
            <person name="Feng Y."/>
            <person name="Halpern A.L."/>
            <person name="Hillier L.W."/>
            <person name="Huang X."/>
            <person name="Minx P."/>
            <person name="Nelson J.O."/>
            <person name="Pepin K.H."/>
            <person name="Qin X."/>
            <person name="Sutton G.G."/>
            <person name="Venter E."/>
            <person name="Walenz B.P."/>
            <person name="Wallis J.W."/>
            <person name="Worley K.C."/>
            <person name="Yang S.-P."/>
            <person name="Jones S.M."/>
            <person name="Marra M.A."/>
            <person name="Rocchi M."/>
            <person name="Schein J.E."/>
            <person name="Baertsch R."/>
            <person name="Clarke L."/>
            <person name="Csuros M."/>
            <person name="Glasscock J."/>
            <person name="Harris R.A."/>
            <person name="Havlak P."/>
            <person name="Jackson A.R."/>
            <person name="Jiang H."/>
            <person name="Liu Y."/>
            <person name="Messina D.N."/>
            <person name="Shen Y."/>
            <person name="Song H.X.-Z."/>
            <person name="Wylie T."/>
            <person name="Zhang L."/>
            <person name="Birney E."/>
            <person name="Han K."/>
            <person name="Konkel M.K."/>
            <person name="Lee J."/>
            <person name="Smit A.F.A."/>
            <person name="Ullmer B."/>
            <person name="Wang H."/>
            <person name="Xing J."/>
            <person name="Burhans R."/>
            <person name="Cheng Z."/>
            <person name="Karro J.E."/>
            <person name="Ma J."/>
            <person name="Raney B."/>
            <person name="She X."/>
            <person name="Cox M.J."/>
            <person name="Demuth J.P."/>
            <person name="Dumas L.J."/>
            <person name="Han S.-G."/>
            <person name="Hopkins J."/>
            <person name="Karimpour-Fard A."/>
            <person name="Kim Y.H."/>
            <person name="Pollack J.R."/>
            <person name="Vinar T."/>
            <person name="Addo-Quaye C."/>
            <person name="Degenhardt J."/>
            <person name="Denby A."/>
            <person name="Hubisz M.J."/>
            <person name="Indap A."/>
            <person name="Kosiol C."/>
            <person name="Lahn B.T."/>
            <person name="Lawson H.A."/>
            <person name="Marklein A."/>
            <person name="Nielsen R."/>
            <person name="Vallender E.J."/>
            <person name="Clark A.G."/>
            <person name="Ferguson B."/>
            <person name="Hernandez R.D."/>
            <person name="Hirani K."/>
            <person name="Kehrer-Sawatzki H."/>
            <person name="Kolb J."/>
            <person name="Patil S."/>
            <person name="Pu L.-L."/>
            <person name="Ren Y."/>
            <person name="Smith D.G."/>
            <person name="Wheeler D.A."/>
            <person name="Schenck I."/>
            <person name="Ball E.V."/>
            <person name="Chen R."/>
            <person name="Cooper D.N."/>
            <person name="Giardine B."/>
            <person name="Hsu F."/>
            <person name="Kent W.J."/>
            <person name="Lesk A."/>
            <person name="Nelson D.L."/>
            <person name="O'brien W.E."/>
            <person name="Pruefer K."/>
            <person name="Stenson P.D."/>
            <person name="Wallace J.C."/>
            <person name="Ke H."/>
            <person name="Liu X.-M."/>
            <person name="Wang P."/>
            <person name="Xiang A.P."/>
            <person name="Yang F."/>
            <person name="Barber G.P."/>
            <person name="Haussler D."/>
            <person name="Karolchik D."/>
            <person name="Kern A.D."/>
            <person name="Kuhn R.M."/>
            <person name="Smith K.E."/>
            <person name="Zwieg A.S."/>
        </authorList>
    </citation>
    <scope>NUCLEOTIDE SEQUENCE [LARGE SCALE GENOMIC DNA]</scope>
    <source>
        <strain evidence="6">17573</strain>
    </source>
</reference>
<dbReference type="Proteomes" id="UP000006718">
    <property type="component" value="Chromosome 3"/>
</dbReference>
<evidence type="ECO:0000256" key="4">
    <source>
        <dbReference type="SAM" id="MobiDB-lite"/>
    </source>
</evidence>
<reference evidence="5" key="4">
    <citation type="submission" date="2025-09" db="UniProtKB">
        <authorList>
            <consortium name="Ensembl"/>
        </authorList>
    </citation>
    <scope>IDENTIFICATION</scope>
    <source>
        <strain evidence="5">17573</strain>
    </source>
</reference>
<feature type="compositionally biased region" description="Basic residues" evidence="4">
    <location>
        <begin position="356"/>
        <end position="368"/>
    </location>
</feature>
<dbReference type="GO" id="GO:0030688">
    <property type="term" value="C:preribosome, small subunit precursor"/>
    <property type="evidence" value="ECO:0007669"/>
    <property type="project" value="InterPro"/>
</dbReference>
<dbReference type="ExpressionAtlas" id="A0A5F8A390">
    <property type="expression patterns" value="baseline and differential"/>
</dbReference>
<dbReference type="VGNC" id="VGNC:77050">
    <property type="gene designation" value="RRP1"/>
</dbReference>
<evidence type="ECO:0000313" key="6">
    <source>
        <dbReference type="Proteomes" id="UP000006718"/>
    </source>
</evidence>
<keyword evidence="3" id="KW-0539">Nucleus</keyword>
<evidence type="ECO:0000256" key="1">
    <source>
        <dbReference type="ARBA" id="ARBA00004123"/>
    </source>
</evidence>
<feature type="compositionally biased region" description="Acidic residues" evidence="4">
    <location>
        <begin position="242"/>
        <end position="252"/>
    </location>
</feature>
<feature type="compositionally biased region" description="Basic residues" evidence="4">
    <location>
        <begin position="427"/>
        <end position="436"/>
    </location>
</feature>
<feature type="region of interest" description="Disordered" evidence="4">
    <location>
        <begin position="242"/>
        <end position="294"/>
    </location>
</feature>
<proteinExistence type="inferred from homology"/>
<dbReference type="GeneTree" id="ENSGT00390000011821"/>
<feature type="compositionally biased region" description="Basic and acidic residues" evidence="4">
    <location>
        <begin position="369"/>
        <end position="380"/>
    </location>
</feature>
<dbReference type="VEuPathDB" id="HostDB:ENSMMUG00000012304"/>
<comment type="subcellular location">
    <subcellularLocation>
        <location evidence="1">Nucleus</location>
    </subcellularLocation>
</comment>
<evidence type="ECO:0000256" key="3">
    <source>
        <dbReference type="ARBA" id="ARBA00023242"/>
    </source>
</evidence>
<dbReference type="AlphaFoldDB" id="A0A5F8A390"/>
<reference evidence="5" key="2">
    <citation type="submission" date="2019-01" db="EMBL/GenBank/DDBJ databases">
        <authorList>
            <person name="Graves T."/>
            <person name="Eichler E.E."/>
            <person name="Wilson R.K."/>
        </authorList>
    </citation>
    <scope>NUCLEOTIDE SEQUENCE [LARGE SCALE GENOMIC DNA]</scope>
    <source>
        <strain evidence="5">17573</strain>
    </source>
</reference>
<dbReference type="Ensembl" id="ENSMMUT00000109772.1">
    <property type="protein sequence ID" value="ENSMMUP00000071371.1"/>
    <property type="gene ID" value="ENSMMUG00000012304.4"/>
</dbReference>
<organism evidence="5 6">
    <name type="scientific">Macaca mulatta</name>
    <name type="common">Rhesus macaque</name>
    <dbReference type="NCBI Taxonomy" id="9544"/>
    <lineage>
        <taxon>Eukaryota</taxon>
        <taxon>Metazoa</taxon>
        <taxon>Chordata</taxon>
        <taxon>Craniata</taxon>
        <taxon>Vertebrata</taxon>
        <taxon>Euteleostomi</taxon>
        <taxon>Mammalia</taxon>
        <taxon>Eutheria</taxon>
        <taxon>Euarchontoglires</taxon>
        <taxon>Primates</taxon>
        <taxon>Haplorrhini</taxon>
        <taxon>Catarrhini</taxon>
        <taxon>Cercopithecidae</taxon>
        <taxon>Cercopithecinae</taxon>
        <taxon>Macaca</taxon>
    </lineage>
</organism>
<evidence type="ECO:0000313" key="5">
    <source>
        <dbReference type="Ensembl" id="ENSMMUP00000071371.1"/>
    </source>
</evidence>
<reference evidence="5" key="3">
    <citation type="submission" date="2025-08" db="UniProtKB">
        <authorList>
            <consortium name="Ensembl"/>
        </authorList>
    </citation>
    <scope>IDENTIFICATION</scope>
    <source>
        <strain evidence="5">17573</strain>
    </source>
</reference>
<feature type="region of interest" description="Disordered" evidence="4">
    <location>
        <begin position="353"/>
        <end position="459"/>
    </location>
</feature>
<dbReference type="SMR" id="A0A5F8A390"/>
<dbReference type="GO" id="GO:0006364">
    <property type="term" value="P:rRNA processing"/>
    <property type="evidence" value="ECO:0007669"/>
    <property type="project" value="InterPro"/>
</dbReference>
<dbReference type="Pfam" id="PF05997">
    <property type="entry name" value="Nop52"/>
    <property type="match status" value="1"/>
</dbReference>
<accession>A0A5F8A390</accession>
<dbReference type="InterPro" id="IPR010301">
    <property type="entry name" value="RRP1"/>
</dbReference>
<gene>
    <name evidence="5 7" type="primary">RRP1</name>
</gene>
<protein>
    <submittedName>
        <fullName evidence="5">Ribosomal RNA processing 1</fullName>
    </submittedName>
</protein>
<evidence type="ECO:0000313" key="7">
    <source>
        <dbReference type="VGNC" id="VGNC:77050"/>
    </source>
</evidence>
<sequence>MVSRLQLPPEIQLAQRLAGNEQVTRDRAVRKLRKYIVARTQRAAGGFTHDELLKVWKGLFYCMWMQDKPLLQEELGRTISQLVHAFQTTEAQHLFLQAFWQTMNREWTGIDRLRLDKFYMLMRMVLNESLKVLKIRGWEERQIEELLELLTSEILHPSSQAPHGVKSHFIEIFLEELTKVGAEELTADQNLKFIDPFCRIAARTKDSLVLNNITRGIFETIVEQAPLAIEDLLNELDARDEEAALDSEESSEGGERGDALSQKSSERPPAGSVCRAEPEAGEQTGDDRDSGGPVLQFDYEAVANRLFEMASRQSTPSQNRKRLYKVIRKLQDLAGGIFPEDEIPEKACRRLLEGRRQKKTKKQKRLLSLRRERGKGEKEPPSLGMERKRSRRRGVGAGPKARAEADEQPGTAKRALLRDQPGGRGQRGAHQRRRTPRPAGAQAKAANVQEPEKKKKRRE</sequence>
<name>A0A5F8A390_MACMU</name>
<dbReference type="PANTHER" id="PTHR13026">
    <property type="entry name" value="NNP-1 PROTEIN NOVEL NUCLEAR PROTEIN 1 NOP52"/>
    <property type="match status" value="1"/>
</dbReference>
<dbReference type="PANTHER" id="PTHR13026:SF1">
    <property type="entry name" value="RIBOSOMAL RNA PROCESSING PROTEIN 1 HOMOLOG A"/>
    <property type="match status" value="1"/>
</dbReference>
<keyword evidence="6" id="KW-1185">Reference proteome</keyword>
<dbReference type="Bgee" id="ENSMMUG00000012304">
    <property type="expression patterns" value="Expressed in fibroblast and 21 other cell types or tissues"/>
</dbReference>
<dbReference type="GO" id="GO:0005634">
    <property type="term" value="C:nucleus"/>
    <property type="evidence" value="ECO:0007669"/>
    <property type="project" value="UniProtKB-SubCell"/>
</dbReference>